<protein>
    <recommendedName>
        <fullName evidence="3">Conserved oligomeric Golgi complex subunit 3</fullName>
    </recommendedName>
    <alternativeName>
        <fullName evidence="8">Component of oligomeric Golgi complex 3</fullName>
    </alternativeName>
</protein>
<name>W4KEM2_HETIT</name>
<keyword evidence="7" id="KW-0472">Membrane</keyword>
<dbReference type="KEGG" id="hir:HETIRDRAFT_46903"/>
<evidence type="ECO:0000256" key="1">
    <source>
        <dbReference type="ARBA" id="ARBA00004395"/>
    </source>
</evidence>
<dbReference type="GO" id="GO:0006891">
    <property type="term" value="P:intra-Golgi vesicle-mediated transport"/>
    <property type="evidence" value="ECO:0007669"/>
    <property type="project" value="TreeGrafter"/>
</dbReference>
<dbReference type="HOGENOM" id="CLU_548111_0_0_1"/>
<evidence type="ECO:0000256" key="8">
    <source>
        <dbReference type="ARBA" id="ARBA00031339"/>
    </source>
</evidence>
<comment type="similarity">
    <text evidence="2">Belongs to the COG3 family.</text>
</comment>
<dbReference type="Pfam" id="PF20671">
    <property type="entry name" value="COG3_C"/>
    <property type="match status" value="1"/>
</dbReference>
<dbReference type="GO" id="GO:0006886">
    <property type="term" value="P:intracellular protein transport"/>
    <property type="evidence" value="ECO:0007669"/>
    <property type="project" value="InterPro"/>
</dbReference>
<keyword evidence="6" id="KW-0333">Golgi apparatus</keyword>
<evidence type="ECO:0000256" key="4">
    <source>
        <dbReference type="ARBA" id="ARBA00022448"/>
    </source>
</evidence>
<evidence type="ECO:0000256" key="7">
    <source>
        <dbReference type="ARBA" id="ARBA00023136"/>
    </source>
</evidence>
<evidence type="ECO:0000313" key="11">
    <source>
        <dbReference type="EMBL" id="ETW83521.1"/>
    </source>
</evidence>
<dbReference type="Proteomes" id="UP000030671">
    <property type="component" value="Unassembled WGS sequence"/>
</dbReference>
<dbReference type="InterPro" id="IPR007265">
    <property type="entry name" value="COG_su3"/>
</dbReference>
<dbReference type="STRING" id="747525.W4KEM2"/>
<evidence type="ECO:0000259" key="10">
    <source>
        <dbReference type="Pfam" id="PF20671"/>
    </source>
</evidence>
<evidence type="ECO:0000313" key="12">
    <source>
        <dbReference type="Proteomes" id="UP000030671"/>
    </source>
</evidence>
<dbReference type="GO" id="GO:0005801">
    <property type="term" value="C:cis-Golgi network"/>
    <property type="evidence" value="ECO:0007669"/>
    <property type="project" value="InterPro"/>
</dbReference>
<dbReference type="GeneID" id="20677271"/>
<dbReference type="GO" id="GO:0017119">
    <property type="term" value="C:Golgi transport complex"/>
    <property type="evidence" value="ECO:0007669"/>
    <property type="project" value="TreeGrafter"/>
</dbReference>
<dbReference type="Pfam" id="PF04136">
    <property type="entry name" value="COG3_N"/>
    <property type="match status" value="1"/>
</dbReference>
<dbReference type="EMBL" id="KI925456">
    <property type="protein sequence ID" value="ETW83521.1"/>
    <property type="molecule type" value="Genomic_DNA"/>
</dbReference>
<feature type="domain" description="Conserved oligomeric Golgi complex subunit 3 C-terminal" evidence="10">
    <location>
        <begin position="183"/>
        <end position="495"/>
    </location>
</feature>
<sequence>RAVAHGQETHFHAHLAALARHLDLCDRLVERGEEVDQEITRMMEEWKRVEDGGESMKEECERLLEERFSLLDALLELQDALGARLDYFAELEHTPRMLNHPGEALVLQTDFLYMVERVDVCIEFLKGHRHYKEADIYLLRFEQCMTRAMTLVKMYAVGSLRALAQDVARRLSENDVSPTVQSHLLYTRFATVAATLSPLLSELERHAAAHPASLSSLLDECHAAYFSTRRSLLVAKIAEEVKGLEPGRAEVVELTRAGCSYLKQLCTDEFELHRSFGRGPSLDSAYLETLCDYLYDDLRPRILHEQRISALCDVCTVLQALMVLDAPAPEMSTGVDSDEEDVFSTNAGVSRGNAGTLHISRLLQMVLQNAQTRLFFKAQAVIQSEIRYYVPKTEDLAYPDKIVAARTPMTGLREKERESNQTSLASLERRDTWFLTLDTTARVLAQLHDFVQPAIFDDLAQEAITLCRHSLCAAAEMIEARATGAALDAHLLTLKLDA</sequence>
<evidence type="ECO:0000256" key="2">
    <source>
        <dbReference type="ARBA" id="ARBA00009936"/>
    </source>
</evidence>
<evidence type="ECO:0000256" key="5">
    <source>
        <dbReference type="ARBA" id="ARBA00022927"/>
    </source>
</evidence>
<evidence type="ECO:0000259" key="9">
    <source>
        <dbReference type="Pfam" id="PF04136"/>
    </source>
</evidence>
<dbReference type="GO" id="GO:0000139">
    <property type="term" value="C:Golgi membrane"/>
    <property type="evidence" value="ECO:0007669"/>
    <property type="project" value="UniProtKB-SubCell"/>
</dbReference>
<proteinExistence type="inferred from homology"/>
<keyword evidence="5" id="KW-0653">Protein transport</keyword>
<dbReference type="eggNOG" id="KOG2604">
    <property type="taxonomic scope" value="Eukaryota"/>
</dbReference>
<evidence type="ECO:0000256" key="6">
    <source>
        <dbReference type="ARBA" id="ARBA00023034"/>
    </source>
</evidence>
<evidence type="ECO:0000256" key="3">
    <source>
        <dbReference type="ARBA" id="ARBA00020976"/>
    </source>
</evidence>
<dbReference type="RefSeq" id="XP_009543194.1">
    <property type="nucleotide sequence ID" value="XM_009544899.1"/>
</dbReference>
<dbReference type="OrthoDB" id="296793at2759"/>
<comment type="subcellular location">
    <subcellularLocation>
        <location evidence="1">Golgi apparatus membrane</location>
        <topology evidence="1">Peripheral membrane protein</topology>
    </subcellularLocation>
</comment>
<gene>
    <name evidence="11" type="ORF">HETIRDRAFT_46903</name>
</gene>
<dbReference type="GO" id="GO:0007030">
    <property type="term" value="P:Golgi organization"/>
    <property type="evidence" value="ECO:0007669"/>
    <property type="project" value="TreeGrafter"/>
</dbReference>
<reference evidence="11 12" key="1">
    <citation type="journal article" date="2012" name="New Phytol.">
        <title>Insight into trade-off between wood decay and parasitism from the genome of a fungal forest pathogen.</title>
        <authorList>
            <person name="Olson A."/>
            <person name="Aerts A."/>
            <person name="Asiegbu F."/>
            <person name="Belbahri L."/>
            <person name="Bouzid O."/>
            <person name="Broberg A."/>
            <person name="Canback B."/>
            <person name="Coutinho P.M."/>
            <person name="Cullen D."/>
            <person name="Dalman K."/>
            <person name="Deflorio G."/>
            <person name="van Diepen L.T."/>
            <person name="Dunand C."/>
            <person name="Duplessis S."/>
            <person name="Durling M."/>
            <person name="Gonthier P."/>
            <person name="Grimwood J."/>
            <person name="Fossdal C.G."/>
            <person name="Hansson D."/>
            <person name="Henrissat B."/>
            <person name="Hietala A."/>
            <person name="Himmelstrand K."/>
            <person name="Hoffmeister D."/>
            <person name="Hogberg N."/>
            <person name="James T.Y."/>
            <person name="Karlsson M."/>
            <person name="Kohler A."/>
            <person name="Kues U."/>
            <person name="Lee Y.H."/>
            <person name="Lin Y.C."/>
            <person name="Lind M."/>
            <person name="Lindquist E."/>
            <person name="Lombard V."/>
            <person name="Lucas S."/>
            <person name="Lunden K."/>
            <person name="Morin E."/>
            <person name="Murat C."/>
            <person name="Park J."/>
            <person name="Raffaello T."/>
            <person name="Rouze P."/>
            <person name="Salamov A."/>
            <person name="Schmutz J."/>
            <person name="Solheim H."/>
            <person name="Stahlberg J."/>
            <person name="Velez H."/>
            <person name="de Vries R.P."/>
            <person name="Wiebenga A."/>
            <person name="Woodward S."/>
            <person name="Yakovlev I."/>
            <person name="Garbelotto M."/>
            <person name="Martin F."/>
            <person name="Grigoriev I.V."/>
            <person name="Stenlid J."/>
        </authorList>
    </citation>
    <scope>NUCLEOTIDE SEQUENCE [LARGE SCALE GENOMIC DNA]</scope>
    <source>
        <strain evidence="11 12">TC 32-1</strain>
    </source>
</reference>
<dbReference type="PANTHER" id="PTHR13302:SF8">
    <property type="entry name" value="CONSERVED OLIGOMERIC GOLGI COMPLEX SUBUNIT 3"/>
    <property type="match status" value="1"/>
</dbReference>
<keyword evidence="4" id="KW-0813">Transport</keyword>
<dbReference type="AlphaFoldDB" id="W4KEM2"/>
<feature type="non-terminal residue" evidence="11">
    <location>
        <position position="1"/>
    </location>
</feature>
<keyword evidence="12" id="KW-1185">Reference proteome</keyword>
<dbReference type="InterPro" id="IPR048685">
    <property type="entry name" value="COG3_C"/>
</dbReference>
<dbReference type="PANTHER" id="PTHR13302">
    <property type="entry name" value="CONSERVED OLIGOMERIC GOLGI COMPLEX COMPONENT 3"/>
    <property type="match status" value="1"/>
</dbReference>
<accession>W4KEM2</accession>
<dbReference type="InterPro" id="IPR048320">
    <property type="entry name" value="COG3_N"/>
</dbReference>
<organism evidence="11 12">
    <name type="scientific">Heterobasidion irregulare (strain TC 32-1)</name>
    <dbReference type="NCBI Taxonomy" id="747525"/>
    <lineage>
        <taxon>Eukaryota</taxon>
        <taxon>Fungi</taxon>
        <taxon>Dikarya</taxon>
        <taxon>Basidiomycota</taxon>
        <taxon>Agaricomycotina</taxon>
        <taxon>Agaricomycetes</taxon>
        <taxon>Russulales</taxon>
        <taxon>Bondarzewiaceae</taxon>
        <taxon>Heterobasidion</taxon>
        <taxon>Heterobasidion annosum species complex</taxon>
    </lineage>
</organism>
<dbReference type="InParanoid" id="W4KEM2"/>
<dbReference type="FunCoup" id="W4KEM2">
    <property type="interactions" value="621"/>
</dbReference>
<feature type="domain" description="Conserved oligomeric Golgi complex subunit 3 N-terminal" evidence="9">
    <location>
        <begin position="14"/>
        <end position="161"/>
    </location>
</feature>